<accession>A0AAU6W3M0</accession>
<gene>
    <name evidence="1" type="ORF">Cygsa01_00067</name>
</gene>
<dbReference type="SUPFAM" id="SSF101386">
    <property type="entry name" value="all-alpha NTP pyrophosphatases"/>
    <property type="match status" value="1"/>
</dbReference>
<organism evidence="1">
    <name type="scientific">Pseudomonas phage Cygsa01</name>
    <dbReference type="NCBI Taxonomy" id="3138529"/>
    <lineage>
        <taxon>Viruses</taxon>
    </lineage>
</organism>
<reference evidence="1" key="1">
    <citation type="journal article" date="2024" name="J. Gen. Virol.">
        <title>Novel phages of Pseudomonas syringae unveil numerous potential auxiliary metabolic genes.</title>
        <authorList>
            <person name="Feltin C."/>
            <person name="Garneau J.R."/>
            <person name="Morris C.E."/>
            <person name="Berard A."/>
            <person name="Torres-Barcelo C."/>
        </authorList>
    </citation>
    <scope>NUCLEOTIDE SEQUENCE</scope>
</reference>
<protein>
    <recommendedName>
        <fullName evidence="2">Pyrophosphatase</fullName>
    </recommendedName>
</protein>
<evidence type="ECO:0008006" key="2">
    <source>
        <dbReference type="Google" id="ProtNLM"/>
    </source>
</evidence>
<proteinExistence type="predicted"/>
<dbReference type="Gene3D" id="1.10.4010.10">
    <property type="entry name" value="Type II deoxyuridine triphosphatase"/>
    <property type="match status" value="1"/>
</dbReference>
<evidence type="ECO:0000313" key="1">
    <source>
        <dbReference type="EMBL" id="XAI71113.1"/>
    </source>
</evidence>
<dbReference type="EMBL" id="PP179332">
    <property type="protein sequence ID" value="XAI71113.1"/>
    <property type="molecule type" value="Genomic_DNA"/>
</dbReference>
<sequence length="208" mass="23385">MESKPGVATEVSADQILGYLRKSDKLNTMYTGPDWLDIGWGRFTAAAEAEFNEFLSELTEDWKWYSTKPKLNLNKALYELVDWFLFTASAVHCRLGALGLDGMEELLVVTPRAPRPMDFDKTPIDIGDVVLLKSQLIACQIAMPDRVSKVTQLASFVETALTYLGATAEEFDRAYHVKYNMCIQRVKGGILTGGAYRKDDEVYPEILK</sequence>
<name>A0AAU6W3M0_9VIRU</name>